<dbReference type="SMR" id="A0A6P1ED09"/>
<dbReference type="AlphaFoldDB" id="A0A6P1ED09"/>
<dbReference type="InterPro" id="IPR010982">
    <property type="entry name" value="Lambda_DNA-bd_dom_sf"/>
</dbReference>
<evidence type="ECO:0000259" key="1">
    <source>
        <dbReference type="PROSITE" id="PS50943"/>
    </source>
</evidence>
<dbReference type="RefSeq" id="WP_003550632.1">
    <property type="nucleotide sequence ID" value="NZ_CABKOL010000106.1"/>
</dbReference>
<dbReference type="CDD" id="cd00093">
    <property type="entry name" value="HTH_XRE"/>
    <property type="match status" value="1"/>
</dbReference>
<accession>A0A6P1ED09</accession>
<dbReference type="InterPro" id="IPR001387">
    <property type="entry name" value="Cro/C1-type_HTH"/>
</dbReference>
<name>A0A6P1ED09_LENHI</name>
<dbReference type="GeneID" id="69059423"/>
<reference evidence="2 3" key="1">
    <citation type="submission" date="2019-12" db="EMBL/GenBank/DDBJ databases">
        <title>Lactobacillus hilgardii FLUB.</title>
        <authorList>
            <person name="Gustaw K."/>
        </authorList>
    </citation>
    <scope>NUCLEOTIDE SEQUENCE [LARGE SCALE GENOMIC DNA]</scope>
    <source>
        <strain evidence="2 3">FLUB</strain>
    </source>
</reference>
<dbReference type="PROSITE" id="PS50943">
    <property type="entry name" value="HTH_CROC1"/>
    <property type="match status" value="1"/>
</dbReference>
<sequence>MAKKIDNRTVLAENLKHLISQKGITRRQLSSDLGISYTTVSDWINAKNYPRIERLEQLTKYFNVSKSELIEEPQEQANANVQAIAAHVDHEMSASERQQVINFIENLKRARGN</sequence>
<dbReference type="EMBL" id="CP047121">
    <property type="protein sequence ID" value="QHB53161.1"/>
    <property type="molecule type" value="Genomic_DNA"/>
</dbReference>
<evidence type="ECO:0000313" key="2">
    <source>
        <dbReference type="EMBL" id="QHB53161.1"/>
    </source>
</evidence>
<evidence type="ECO:0000313" key="3">
    <source>
        <dbReference type="Proteomes" id="UP000465035"/>
    </source>
</evidence>
<proteinExistence type="predicted"/>
<feature type="domain" description="HTH cro/C1-type" evidence="1">
    <location>
        <begin position="15"/>
        <end position="69"/>
    </location>
</feature>
<protein>
    <submittedName>
        <fullName evidence="2">Helix-turn-helix domain-containing protein</fullName>
    </submittedName>
</protein>
<dbReference type="Proteomes" id="UP000465035">
    <property type="component" value="Chromosome"/>
</dbReference>
<dbReference type="SMART" id="SM00530">
    <property type="entry name" value="HTH_XRE"/>
    <property type="match status" value="1"/>
</dbReference>
<dbReference type="Gene3D" id="1.10.260.40">
    <property type="entry name" value="lambda repressor-like DNA-binding domains"/>
    <property type="match status" value="1"/>
</dbReference>
<organism evidence="2 3">
    <name type="scientific">Lentilactobacillus hilgardii</name>
    <name type="common">Lactobacillus hilgardii</name>
    <dbReference type="NCBI Taxonomy" id="1588"/>
    <lineage>
        <taxon>Bacteria</taxon>
        <taxon>Bacillati</taxon>
        <taxon>Bacillota</taxon>
        <taxon>Bacilli</taxon>
        <taxon>Lactobacillales</taxon>
        <taxon>Lactobacillaceae</taxon>
        <taxon>Lentilactobacillus</taxon>
    </lineage>
</organism>
<dbReference type="SUPFAM" id="SSF47413">
    <property type="entry name" value="lambda repressor-like DNA-binding domains"/>
    <property type="match status" value="1"/>
</dbReference>
<dbReference type="GO" id="GO:0003677">
    <property type="term" value="F:DNA binding"/>
    <property type="evidence" value="ECO:0007669"/>
    <property type="project" value="InterPro"/>
</dbReference>
<dbReference type="Pfam" id="PF13443">
    <property type="entry name" value="HTH_26"/>
    <property type="match status" value="1"/>
</dbReference>
<gene>
    <name evidence="2" type="ORF">GQR93_13665</name>
</gene>